<name>A0ABW4SYL6_9ACTN</name>
<organism evidence="2 3">
    <name type="scientific">Nonomuraea mangrovi</name>
    <dbReference type="NCBI Taxonomy" id="2316207"/>
    <lineage>
        <taxon>Bacteria</taxon>
        <taxon>Bacillati</taxon>
        <taxon>Actinomycetota</taxon>
        <taxon>Actinomycetes</taxon>
        <taxon>Streptosporangiales</taxon>
        <taxon>Streptosporangiaceae</taxon>
        <taxon>Nonomuraea</taxon>
    </lineage>
</organism>
<protein>
    <recommendedName>
        <fullName evidence="4">DUF4115 domain-containing protein</fullName>
    </recommendedName>
</protein>
<evidence type="ECO:0000256" key="1">
    <source>
        <dbReference type="SAM" id="MobiDB-lite"/>
    </source>
</evidence>
<reference evidence="3" key="1">
    <citation type="journal article" date="2019" name="Int. J. Syst. Evol. Microbiol.">
        <title>The Global Catalogue of Microorganisms (GCM) 10K type strain sequencing project: providing services to taxonomists for standard genome sequencing and annotation.</title>
        <authorList>
            <consortium name="The Broad Institute Genomics Platform"/>
            <consortium name="The Broad Institute Genome Sequencing Center for Infectious Disease"/>
            <person name="Wu L."/>
            <person name="Ma J."/>
        </authorList>
    </citation>
    <scope>NUCLEOTIDE SEQUENCE [LARGE SCALE GENOMIC DNA]</scope>
    <source>
        <strain evidence="3">ICMP 6774ER</strain>
    </source>
</reference>
<proteinExistence type="predicted"/>
<feature type="region of interest" description="Disordered" evidence="1">
    <location>
        <begin position="122"/>
        <end position="146"/>
    </location>
</feature>
<evidence type="ECO:0000313" key="2">
    <source>
        <dbReference type="EMBL" id="MFD1934733.1"/>
    </source>
</evidence>
<gene>
    <name evidence="2" type="ORF">ACFSKW_24985</name>
</gene>
<evidence type="ECO:0000313" key="3">
    <source>
        <dbReference type="Proteomes" id="UP001597368"/>
    </source>
</evidence>
<dbReference type="RefSeq" id="WP_379574826.1">
    <property type="nucleotide sequence ID" value="NZ_JBHUFV010000036.1"/>
</dbReference>
<dbReference type="EMBL" id="JBHUFV010000036">
    <property type="protein sequence ID" value="MFD1934733.1"/>
    <property type="molecule type" value="Genomic_DNA"/>
</dbReference>
<sequence>MGRHRSDPMGMARLALIGLGVVLLVALVLAGARALVGTLSAAAPTPRPSATPEESATATAKVPTLSIVCTAEACPPVLVRVPGGDVLNDRDLSGGERISFFDAELDVAVEDAGTVEITVNGTPRPAGKAGQRETFSVTRSAPGPGG</sequence>
<accession>A0ABW4SYL6</accession>
<evidence type="ECO:0008006" key="4">
    <source>
        <dbReference type="Google" id="ProtNLM"/>
    </source>
</evidence>
<keyword evidence="3" id="KW-1185">Reference proteome</keyword>
<comment type="caution">
    <text evidence="2">The sequence shown here is derived from an EMBL/GenBank/DDBJ whole genome shotgun (WGS) entry which is preliminary data.</text>
</comment>
<dbReference type="Proteomes" id="UP001597368">
    <property type="component" value="Unassembled WGS sequence"/>
</dbReference>